<evidence type="ECO:0000313" key="1">
    <source>
        <dbReference type="EMBL" id="CAK1596116.1"/>
    </source>
</evidence>
<dbReference type="AlphaFoldDB" id="A0AAV1LR86"/>
<protein>
    <submittedName>
        <fullName evidence="1">Uncharacterized protein</fullName>
    </submittedName>
</protein>
<name>A0AAV1LR86_9NEOP</name>
<dbReference type="PANTHER" id="PTHR45913">
    <property type="entry name" value="EPM2A-INTERACTING PROTEIN 1"/>
    <property type="match status" value="1"/>
</dbReference>
<dbReference type="Proteomes" id="UP001314205">
    <property type="component" value="Unassembled WGS sequence"/>
</dbReference>
<comment type="caution">
    <text evidence="1">The sequence shown here is derived from an EMBL/GenBank/DDBJ whole genome shotgun (WGS) entry which is preliminary data.</text>
</comment>
<gene>
    <name evidence="1" type="ORF">PARMNEM_LOCUS15504</name>
</gene>
<dbReference type="PANTHER" id="PTHR45913:SF5">
    <property type="entry name" value="GENERAL TRANSCRIPTION FACTOR II-I REPEAT DOMAIN-CONTAINING PROTEIN 2A-LIKE PROTEIN"/>
    <property type="match status" value="1"/>
</dbReference>
<proteinExistence type="predicted"/>
<dbReference type="EMBL" id="CAVLGL010000093">
    <property type="protein sequence ID" value="CAK1596116.1"/>
    <property type="molecule type" value="Genomic_DNA"/>
</dbReference>
<sequence>MSGVSSKFKRKISKNSWHLETTTIAELASVLDCNYSELFDEFIDFKNDTNVEVLFKEKEQTGNMWSFGVLFPKNISVQRCAQILLTLFGSTYVYKSSFSKMKYIKTVYRNKLTDSHLDDVIRTAYSDKPDIEKVLKKCLQYQKSL</sequence>
<reference evidence="1 2" key="1">
    <citation type="submission" date="2023-11" db="EMBL/GenBank/DDBJ databases">
        <authorList>
            <person name="Hedman E."/>
            <person name="Englund M."/>
            <person name="Stromberg M."/>
            <person name="Nyberg Akerstrom W."/>
            <person name="Nylinder S."/>
            <person name="Jareborg N."/>
            <person name="Kallberg Y."/>
            <person name="Kronander E."/>
        </authorList>
    </citation>
    <scope>NUCLEOTIDE SEQUENCE [LARGE SCALE GENOMIC DNA]</scope>
</reference>
<keyword evidence="2" id="KW-1185">Reference proteome</keyword>
<accession>A0AAV1LR86</accession>
<evidence type="ECO:0000313" key="2">
    <source>
        <dbReference type="Proteomes" id="UP001314205"/>
    </source>
</evidence>
<organism evidence="1 2">
    <name type="scientific">Parnassius mnemosyne</name>
    <name type="common">clouded apollo</name>
    <dbReference type="NCBI Taxonomy" id="213953"/>
    <lineage>
        <taxon>Eukaryota</taxon>
        <taxon>Metazoa</taxon>
        <taxon>Ecdysozoa</taxon>
        <taxon>Arthropoda</taxon>
        <taxon>Hexapoda</taxon>
        <taxon>Insecta</taxon>
        <taxon>Pterygota</taxon>
        <taxon>Neoptera</taxon>
        <taxon>Endopterygota</taxon>
        <taxon>Lepidoptera</taxon>
        <taxon>Glossata</taxon>
        <taxon>Ditrysia</taxon>
        <taxon>Papilionoidea</taxon>
        <taxon>Papilionidae</taxon>
        <taxon>Parnassiinae</taxon>
        <taxon>Parnassini</taxon>
        <taxon>Parnassius</taxon>
        <taxon>Driopa</taxon>
    </lineage>
</organism>